<name>A0A0K2V0S1_LEPSM</name>
<protein>
    <submittedName>
        <fullName evidence="1">Uncharacterized protein</fullName>
    </submittedName>
</protein>
<accession>A0A0K2V0S1</accession>
<dbReference type="AlphaFoldDB" id="A0A0K2V0S1"/>
<organism evidence="1">
    <name type="scientific">Lepeophtheirus salmonis</name>
    <name type="common">Salmon louse</name>
    <name type="synonym">Caligus salmonis</name>
    <dbReference type="NCBI Taxonomy" id="72036"/>
    <lineage>
        <taxon>Eukaryota</taxon>
        <taxon>Metazoa</taxon>
        <taxon>Ecdysozoa</taxon>
        <taxon>Arthropoda</taxon>
        <taxon>Crustacea</taxon>
        <taxon>Multicrustacea</taxon>
        <taxon>Hexanauplia</taxon>
        <taxon>Copepoda</taxon>
        <taxon>Siphonostomatoida</taxon>
        <taxon>Caligidae</taxon>
        <taxon>Lepeophtheirus</taxon>
    </lineage>
</organism>
<reference evidence="1" key="1">
    <citation type="submission" date="2014-05" db="EMBL/GenBank/DDBJ databases">
        <authorList>
            <person name="Chronopoulou M."/>
        </authorList>
    </citation>
    <scope>NUCLEOTIDE SEQUENCE</scope>
    <source>
        <tissue evidence="1">Whole organism</tissue>
    </source>
</reference>
<proteinExistence type="predicted"/>
<sequence>MRHIDASFAVLRSTQDILERNGRVPIKKNIPTKMIPIGHEGKVPHLGRRLEFHANAKGGSTALSLGNHVQFSLKDVVLVFTIGNLQWMSGFE</sequence>
<evidence type="ECO:0000313" key="1">
    <source>
        <dbReference type="EMBL" id="CDW43905.1"/>
    </source>
</evidence>
<dbReference type="EMBL" id="HACA01026544">
    <property type="protein sequence ID" value="CDW43905.1"/>
    <property type="molecule type" value="Transcribed_RNA"/>
</dbReference>